<dbReference type="EMBL" id="BARW01009675">
    <property type="protein sequence ID" value="GAI83348.1"/>
    <property type="molecule type" value="Genomic_DNA"/>
</dbReference>
<gene>
    <name evidence="1" type="ORF">S12H4_19362</name>
</gene>
<dbReference type="InterPro" id="IPR001972">
    <property type="entry name" value="Stomatin_HflK_fam"/>
</dbReference>
<comment type="caution">
    <text evidence="1">The sequence shown here is derived from an EMBL/GenBank/DDBJ whole genome shotgun (WGS) entry which is preliminary data.</text>
</comment>
<evidence type="ECO:0000313" key="1">
    <source>
        <dbReference type="EMBL" id="GAI83348.1"/>
    </source>
</evidence>
<dbReference type="InterPro" id="IPR043202">
    <property type="entry name" value="Band-7_stomatin-like"/>
</dbReference>
<organism evidence="1">
    <name type="scientific">marine sediment metagenome</name>
    <dbReference type="NCBI Taxonomy" id="412755"/>
    <lineage>
        <taxon>unclassified sequences</taxon>
        <taxon>metagenomes</taxon>
        <taxon>ecological metagenomes</taxon>
    </lineage>
</organism>
<sequence length="123" mass="13731">MIITTVVISHGLTWNNGPPLNKIKEVELAETMRRMMAAQAEAERERRAKIIHAEGEFQAAERLAQAGAIIAREPTTLQLRYLQTLTEVASERNSTLIFPIPIDLINMFMNRGTGAQSGEKTIK</sequence>
<accession>X1RRR2</accession>
<evidence type="ECO:0008006" key="2">
    <source>
        <dbReference type="Google" id="ProtNLM"/>
    </source>
</evidence>
<proteinExistence type="predicted"/>
<dbReference type="PRINTS" id="PR00721">
    <property type="entry name" value="STOMATIN"/>
</dbReference>
<dbReference type="Gene3D" id="6.10.250.2090">
    <property type="match status" value="1"/>
</dbReference>
<protein>
    <recommendedName>
        <fullName evidence="2">Band 7 domain-containing protein</fullName>
    </recommendedName>
</protein>
<reference evidence="1" key="1">
    <citation type="journal article" date="2014" name="Front. Microbiol.">
        <title>High frequency of phylogenetically diverse reductive dehalogenase-homologous genes in deep subseafloor sedimentary metagenomes.</title>
        <authorList>
            <person name="Kawai M."/>
            <person name="Futagami T."/>
            <person name="Toyoda A."/>
            <person name="Takaki Y."/>
            <person name="Nishi S."/>
            <person name="Hori S."/>
            <person name="Arai W."/>
            <person name="Tsubouchi T."/>
            <person name="Morono Y."/>
            <person name="Uchiyama I."/>
            <person name="Ito T."/>
            <person name="Fujiyama A."/>
            <person name="Inagaki F."/>
            <person name="Takami H."/>
        </authorList>
    </citation>
    <scope>NUCLEOTIDE SEQUENCE</scope>
    <source>
        <strain evidence="1">Expedition CK06-06</strain>
    </source>
</reference>
<dbReference type="AlphaFoldDB" id="X1RRR2"/>
<dbReference type="GO" id="GO:0005886">
    <property type="term" value="C:plasma membrane"/>
    <property type="evidence" value="ECO:0007669"/>
    <property type="project" value="InterPro"/>
</dbReference>
<name>X1RRR2_9ZZZZ</name>
<dbReference type="PANTHER" id="PTHR10264:SF19">
    <property type="entry name" value="AT06885P-RELATED"/>
    <property type="match status" value="1"/>
</dbReference>
<dbReference type="PANTHER" id="PTHR10264">
    <property type="entry name" value="BAND 7 PROTEIN-RELATED"/>
    <property type="match status" value="1"/>
</dbReference>